<dbReference type="InterPro" id="IPR036322">
    <property type="entry name" value="WD40_repeat_dom_sf"/>
</dbReference>
<dbReference type="PANTHER" id="PTHR10971">
    <property type="entry name" value="MRNA EXPORT FACTOR AND BUB3"/>
    <property type="match status" value="1"/>
</dbReference>
<dbReference type="PROSITE" id="PS50082">
    <property type="entry name" value="WD_REPEATS_2"/>
    <property type="match status" value="2"/>
</dbReference>
<dbReference type="PROSITE" id="PS50294">
    <property type="entry name" value="WD_REPEATS_REGION"/>
    <property type="match status" value="1"/>
</dbReference>
<evidence type="ECO:0000256" key="3">
    <source>
        <dbReference type="PROSITE-ProRule" id="PRU00221"/>
    </source>
</evidence>
<dbReference type="EMBL" id="CAJZBQ010000030">
    <property type="protein sequence ID" value="CAG9322280.1"/>
    <property type="molecule type" value="Genomic_DNA"/>
</dbReference>
<reference evidence="4" key="1">
    <citation type="submission" date="2021-09" db="EMBL/GenBank/DDBJ databases">
        <authorList>
            <consortium name="AG Swart"/>
            <person name="Singh M."/>
            <person name="Singh A."/>
            <person name="Seah K."/>
            <person name="Emmerich C."/>
        </authorList>
    </citation>
    <scope>NUCLEOTIDE SEQUENCE</scope>
    <source>
        <strain evidence="4">ATCC30299</strain>
    </source>
</reference>
<evidence type="ECO:0000256" key="1">
    <source>
        <dbReference type="ARBA" id="ARBA00022574"/>
    </source>
</evidence>
<accession>A0AAU9J929</accession>
<dbReference type="SMART" id="SM00320">
    <property type="entry name" value="WD40"/>
    <property type="match status" value="6"/>
</dbReference>
<sequence length="332" mass="37520">MESDKTERELPNIPADSISKLAFSPTSNTLLVSSWDRSVSIYNTDSCDLISRFTGNAAILDCAFYNTPNTAVWGGLDRHLQLHDFERNHTENLGDHDYVIKAVRFYSQVGLIISGSWDSTMRSWDPRTQSHWVSTTNLPGKAYSLAISENQGYIVLGTNKKEILIFDIRNLQEPIQQKESPLKYQTRYIECMPNGLGYAIASIEGRVGLEYFSAAPEMQARNYAFKCHRKEENGKVLVYPVNTIAFHPVFGTFATGGSDNLVNVWDGEHKKRIWKLKQYPSPISSLAFNKDGKQLAIGCSYMFEEGDIPNKPPEKIFIKEIEDNDVMPASKE</sequence>
<comment type="caution">
    <text evidence="4">The sequence shown here is derived from an EMBL/GenBank/DDBJ whole genome shotgun (WGS) entry which is preliminary data.</text>
</comment>
<dbReference type="Pfam" id="PF00400">
    <property type="entry name" value="WD40"/>
    <property type="match status" value="3"/>
</dbReference>
<dbReference type="SUPFAM" id="SSF50978">
    <property type="entry name" value="WD40 repeat-like"/>
    <property type="match status" value="1"/>
</dbReference>
<dbReference type="Gene3D" id="2.130.10.10">
    <property type="entry name" value="YVTN repeat-like/Quinoprotein amine dehydrogenase"/>
    <property type="match status" value="1"/>
</dbReference>
<feature type="repeat" description="WD" evidence="3">
    <location>
        <begin position="93"/>
        <end position="125"/>
    </location>
</feature>
<evidence type="ECO:0000313" key="5">
    <source>
        <dbReference type="Proteomes" id="UP001162131"/>
    </source>
</evidence>
<dbReference type="AlphaFoldDB" id="A0AAU9J929"/>
<keyword evidence="5" id="KW-1185">Reference proteome</keyword>
<proteinExistence type="predicted"/>
<name>A0AAU9J929_9CILI</name>
<keyword evidence="2" id="KW-0677">Repeat</keyword>
<feature type="repeat" description="WD" evidence="3">
    <location>
        <begin position="241"/>
        <end position="266"/>
    </location>
</feature>
<dbReference type="InterPro" id="IPR015943">
    <property type="entry name" value="WD40/YVTN_repeat-like_dom_sf"/>
</dbReference>
<dbReference type="InterPro" id="IPR001680">
    <property type="entry name" value="WD40_rpt"/>
</dbReference>
<gene>
    <name evidence="4" type="ORF">BSTOLATCC_MIC30654</name>
</gene>
<protein>
    <recommendedName>
        <fullName evidence="6">Mitotic checkpoint protein BUB3</fullName>
    </recommendedName>
</protein>
<dbReference type="Proteomes" id="UP001162131">
    <property type="component" value="Unassembled WGS sequence"/>
</dbReference>
<evidence type="ECO:0008006" key="6">
    <source>
        <dbReference type="Google" id="ProtNLM"/>
    </source>
</evidence>
<evidence type="ECO:0000313" key="4">
    <source>
        <dbReference type="EMBL" id="CAG9322280.1"/>
    </source>
</evidence>
<keyword evidence="1 3" id="KW-0853">WD repeat</keyword>
<evidence type="ECO:0000256" key="2">
    <source>
        <dbReference type="ARBA" id="ARBA00022737"/>
    </source>
</evidence>
<organism evidence="4 5">
    <name type="scientific">Blepharisma stoltei</name>
    <dbReference type="NCBI Taxonomy" id="1481888"/>
    <lineage>
        <taxon>Eukaryota</taxon>
        <taxon>Sar</taxon>
        <taxon>Alveolata</taxon>
        <taxon>Ciliophora</taxon>
        <taxon>Postciliodesmatophora</taxon>
        <taxon>Heterotrichea</taxon>
        <taxon>Heterotrichida</taxon>
        <taxon>Blepharismidae</taxon>
        <taxon>Blepharisma</taxon>
    </lineage>
</organism>